<proteinExistence type="predicted"/>
<evidence type="ECO:0000313" key="3">
    <source>
        <dbReference type="Proteomes" id="UP000034107"/>
    </source>
</evidence>
<dbReference type="Gene3D" id="3.30.1490.300">
    <property type="match status" value="1"/>
</dbReference>
<keyword evidence="1" id="KW-1133">Transmembrane helix</keyword>
<dbReference type="Gene3D" id="3.30.420.40">
    <property type="match status" value="2"/>
</dbReference>
<evidence type="ECO:0000313" key="2">
    <source>
        <dbReference type="EMBL" id="KKU21741.1"/>
    </source>
</evidence>
<dbReference type="EMBL" id="LCLS01000013">
    <property type="protein sequence ID" value="KKU21741.1"/>
    <property type="molecule type" value="Genomic_DNA"/>
</dbReference>
<gene>
    <name evidence="2" type="ORF">UX31_C0013G0015</name>
</gene>
<protein>
    <recommendedName>
        <fullName evidence="4">Type IV pilus assembly protein PilM</fullName>
    </recommendedName>
</protein>
<evidence type="ECO:0000256" key="1">
    <source>
        <dbReference type="SAM" id="Phobius"/>
    </source>
</evidence>
<dbReference type="AlphaFoldDB" id="A0A0G1NMS6"/>
<accession>A0A0G1NMS6</accession>
<evidence type="ECO:0008006" key="4">
    <source>
        <dbReference type="Google" id="ProtNLM"/>
    </source>
</evidence>
<feature type="transmembrane region" description="Helical" evidence="1">
    <location>
        <begin position="342"/>
        <end position="365"/>
    </location>
</feature>
<sequence length="500" mass="55120">MKNFLNKVNNLIDRLVPKLEVSGLEVSDGLVRFYDIGRGKHKARHILLRLAPGGVVRGKVVNQEALQDTLLELHKRVSSNPKKLISVVASIPINNIYIQPFNLPILAKDNLKESAELNMRMISPIDVSKAYYDWQEMEENLSKDQLDMVAAFVAKDVADKFIEALQGANFGVAAMEFSSLGLIRAALKNGLISADTPSLLLQMDQGGLGFAVSHMGGLYFHHFTEWDRYMNGGKNIDVVKFKEGVVDEVRKLINFYLTNFKTGDIKNILIVAENFTEEVKTALQSGLPGIQVQTANFNEVNSAHGAALRGRITRSQDASISLANLSAIDVFRKGQIADFVSIWRNLTFTTFGFLLLVFLGSALLLQQTAERVKESDPFTSGGENSVELVRLEKQAAEFNSNVKMLQALSSKAGAAYPIANKLTTLMGGSVSLRRMTIAMSSGNVTIGGSANAEELARGFKDRIQSDDQFVEVELPLQDFKPQINGKIDFLVRAKLKDFDS</sequence>
<comment type="caution">
    <text evidence="2">The sequence shown here is derived from an EMBL/GenBank/DDBJ whole genome shotgun (WGS) entry which is preliminary data.</text>
</comment>
<dbReference type="Proteomes" id="UP000034107">
    <property type="component" value="Unassembled WGS sequence"/>
</dbReference>
<keyword evidence="1" id="KW-0472">Membrane</keyword>
<reference evidence="2 3" key="1">
    <citation type="journal article" date="2015" name="Nature">
        <title>rRNA introns, odd ribosomes, and small enigmatic genomes across a large radiation of phyla.</title>
        <authorList>
            <person name="Brown C.T."/>
            <person name="Hug L.A."/>
            <person name="Thomas B.C."/>
            <person name="Sharon I."/>
            <person name="Castelle C.J."/>
            <person name="Singh A."/>
            <person name="Wilkins M.J."/>
            <person name="Williams K.H."/>
            <person name="Banfield J.F."/>
        </authorList>
    </citation>
    <scope>NUCLEOTIDE SEQUENCE [LARGE SCALE GENOMIC DNA]</scope>
</reference>
<keyword evidence="1" id="KW-0812">Transmembrane</keyword>
<name>A0A0G1NMS6_9BACT</name>
<organism evidence="2 3">
    <name type="scientific">Candidatus Nomurabacteria bacterium GW2011_GWA1_46_11</name>
    <dbReference type="NCBI Taxonomy" id="1618732"/>
    <lineage>
        <taxon>Bacteria</taxon>
        <taxon>Candidatus Nomuraibacteriota</taxon>
    </lineage>
</organism>